<proteinExistence type="predicted"/>
<comment type="caution">
    <text evidence="2">The sequence shown here is derived from an EMBL/GenBank/DDBJ whole genome shotgun (WGS) entry which is preliminary data.</text>
</comment>
<dbReference type="EMBL" id="JANPWB010000014">
    <property type="protein sequence ID" value="KAJ1101628.1"/>
    <property type="molecule type" value="Genomic_DNA"/>
</dbReference>
<evidence type="ECO:0000313" key="2">
    <source>
        <dbReference type="EMBL" id="KAJ1101628.1"/>
    </source>
</evidence>
<sequence>MSFGGGRVSVGLDPCGRASSGDGAQRRTHSLKAFDRLRVTPQRVHGVSQPTTDAHDGVTVGNDCSYLGLYNSGRPGELCTTPMYGVFVPVQLPQLYALAAPQLSYATDV</sequence>
<feature type="region of interest" description="Disordered" evidence="1">
    <location>
        <begin position="1"/>
        <end position="29"/>
    </location>
</feature>
<dbReference type="Proteomes" id="UP001066276">
    <property type="component" value="Chromosome 10"/>
</dbReference>
<evidence type="ECO:0000256" key="1">
    <source>
        <dbReference type="SAM" id="MobiDB-lite"/>
    </source>
</evidence>
<name>A0AAV7MI42_PLEWA</name>
<reference evidence="2" key="1">
    <citation type="journal article" date="2022" name="bioRxiv">
        <title>Sequencing and chromosome-scale assembly of the giantPleurodeles waltlgenome.</title>
        <authorList>
            <person name="Brown T."/>
            <person name="Elewa A."/>
            <person name="Iarovenko S."/>
            <person name="Subramanian E."/>
            <person name="Araus A.J."/>
            <person name="Petzold A."/>
            <person name="Susuki M."/>
            <person name="Suzuki K.-i.T."/>
            <person name="Hayashi T."/>
            <person name="Toyoda A."/>
            <person name="Oliveira C."/>
            <person name="Osipova E."/>
            <person name="Leigh N.D."/>
            <person name="Simon A."/>
            <person name="Yun M.H."/>
        </authorList>
    </citation>
    <scope>NUCLEOTIDE SEQUENCE</scope>
    <source>
        <strain evidence="2">20211129_DDA</strain>
        <tissue evidence="2">Liver</tissue>
    </source>
</reference>
<organism evidence="2 3">
    <name type="scientific">Pleurodeles waltl</name>
    <name type="common">Iberian ribbed newt</name>
    <dbReference type="NCBI Taxonomy" id="8319"/>
    <lineage>
        <taxon>Eukaryota</taxon>
        <taxon>Metazoa</taxon>
        <taxon>Chordata</taxon>
        <taxon>Craniata</taxon>
        <taxon>Vertebrata</taxon>
        <taxon>Euteleostomi</taxon>
        <taxon>Amphibia</taxon>
        <taxon>Batrachia</taxon>
        <taxon>Caudata</taxon>
        <taxon>Salamandroidea</taxon>
        <taxon>Salamandridae</taxon>
        <taxon>Pleurodelinae</taxon>
        <taxon>Pleurodeles</taxon>
    </lineage>
</organism>
<accession>A0AAV7MI42</accession>
<dbReference type="AlphaFoldDB" id="A0AAV7MI42"/>
<gene>
    <name evidence="2" type="ORF">NDU88_006694</name>
</gene>
<keyword evidence="3" id="KW-1185">Reference proteome</keyword>
<evidence type="ECO:0000313" key="3">
    <source>
        <dbReference type="Proteomes" id="UP001066276"/>
    </source>
</evidence>
<protein>
    <submittedName>
        <fullName evidence="2">Uncharacterized protein</fullName>
    </submittedName>
</protein>